<dbReference type="EMBL" id="AGZP01000007">
    <property type="protein sequence ID" value="EKN14250.1"/>
    <property type="molecule type" value="Genomic_DNA"/>
</dbReference>
<dbReference type="AlphaFoldDB" id="K5ZSI1"/>
<dbReference type="HOGENOM" id="CLU_3028131_0_0_10"/>
<reference evidence="1 2" key="1">
    <citation type="submission" date="2012-02" db="EMBL/GenBank/DDBJ databases">
        <title>The Genome Sequence of Parabacteroides johnsonii CL02T12C29.</title>
        <authorList>
            <consortium name="The Broad Institute Genome Sequencing Platform"/>
            <person name="Earl A."/>
            <person name="Ward D."/>
            <person name="Feldgarden M."/>
            <person name="Gevers D."/>
            <person name="Zitomersky N.L."/>
            <person name="Coyne M.J."/>
            <person name="Comstock L.E."/>
            <person name="Young S.K."/>
            <person name="Zeng Q."/>
            <person name="Gargeya S."/>
            <person name="Fitzgerald M."/>
            <person name="Haas B."/>
            <person name="Abouelleil A."/>
            <person name="Alvarado L."/>
            <person name="Arachchi H.M."/>
            <person name="Berlin A."/>
            <person name="Chapman S.B."/>
            <person name="Gearin G."/>
            <person name="Goldberg J."/>
            <person name="Griggs A."/>
            <person name="Gujja S."/>
            <person name="Hansen M."/>
            <person name="Heiman D."/>
            <person name="Howarth C."/>
            <person name="Larimer J."/>
            <person name="Lui A."/>
            <person name="MacDonald P.J.P."/>
            <person name="McCowen C."/>
            <person name="Montmayeur A."/>
            <person name="Murphy C."/>
            <person name="Neiman D."/>
            <person name="Pearson M."/>
            <person name="Priest M."/>
            <person name="Roberts A."/>
            <person name="Saif S."/>
            <person name="Shea T."/>
            <person name="Sisk P."/>
            <person name="Stolte C."/>
            <person name="Sykes S."/>
            <person name="Wortman J."/>
            <person name="Nusbaum C."/>
            <person name="Birren B."/>
        </authorList>
    </citation>
    <scope>NUCLEOTIDE SEQUENCE [LARGE SCALE GENOMIC DNA]</scope>
    <source>
        <strain evidence="1 2">CL02T12C29</strain>
    </source>
</reference>
<dbReference type="Proteomes" id="UP000001218">
    <property type="component" value="Unassembled WGS sequence"/>
</dbReference>
<evidence type="ECO:0000313" key="1">
    <source>
        <dbReference type="EMBL" id="EKN14250.1"/>
    </source>
</evidence>
<protein>
    <submittedName>
        <fullName evidence="1">Uncharacterized protein</fullName>
    </submittedName>
</protein>
<gene>
    <name evidence="1" type="ORF">HMPREF1077_00437</name>
</gene>
<name>K5ZSI1_9BACT</name>
<evidence type="ECO:0000313" key="2">
    <source>
        <dbReference type="Proteomes" id="UP000001218"/>
    </source>
</evidence>
<accession>K5ZSI1</accession>
<sequence length="55" mass="6164">MDAKISNFDEMKNVLQIKDIPTGITLSILSNCHYYTFKIGLVSHIFGISSKGNIF</sequence>
<organism evidence="1 2">
    <name type="scientific">Parabacteroides johnsonii CL02T12C29</name>
    <dbReference type="NCBI Taxonomy" id="999419"/>
    <lineage>
        <taxon>Bacteria</taxon>
        <taxon>Pseudomonadati</taxon>
        <taxon>Bacteroidota</taxon>
        <taxon>Bacteroidia</taxon>
        <taxon>Bacteroidales</taxon>
        <taxon>Tannerellaceae</taxon>
        <taxon>Parabacteroides</taxon>
    </lineage>
</organism>
<proteinExistence type="predicted"/>
<comment type="caution">
    <text evidence="1">The sequence shown here is derived from an EMBL/GenBank/DDBJ whole genome shotgun (WGS) entry which is preliminary data.</text>
</comment>